<protein>
    <submittedName>
        <fullName evidence="1">Uncharacterized protein</fullName>
    </submittedName>
</protein>
<proteinExistence type="predicted"/>
<accession>X6NHH4</accession>
<dbReference type="EMBL" id="ASPP01008950">
    <property type="protein sequence ID" value="ETO24802.1"/>
    <property type="molecule type" value="Genomic_DNA"/>
</dbReference>
<organism evidence="1 2">
    <name type="scientific">Reticulomyxa filosa</name>
    <dbReference type="NCBI Taxonomy" id="46433"/>
    <lineage>
        <taxon>Eukaryota</taxon>
        <taxon>Sar</taxon>
        <taxon>Rhizaria</taxon>
        <taxon>Retaria</taxon>
        <taxon>Foraminifera</taxon>
        <taxon>Monothalamids</taxon>
        <taxon>Reticulomyxidae</taxon>
        <taxon>Reticulomyxa</taxon>
    </lineage>
</organism>
<reference evidence="1 2" key="1">
    <citation type="journal article" date="2013" name="Curr. Biol.">
        <title>The Genome of the Foraminiferan Reticulomyxa filosa.</title>
        <authorList>
            <person name="Glockner G."/>
            <person name="Hulsmann N."/>
            <person name="Schleicher M."/>
            <person name="Noegel A.A."/>
            <person name="Eichinger L."/>
            <person name="Gallinger C."/>
            <person name="Pawlowski J."/>
            <person name="Sierra R."/>
            <person name="Euteneuer U."/>
            <person name="Pillet L."/>
            <person name="Moustafa A."/>
            <person name="Platzer M."/>
            <person name="Groth M."/>
            <person name="Szafranski K."/>
            <person name="Schliwa M."/>
        </authorList>
    </citation>
    <scope>NUCLEOTIDE SEQUENCE [LARGE SCALE GENOMIC DNA]</scope>
</reference>
<sequence>MHLIKLKQVKWCCNWFHRTRYVTGPHIFNKIRVLLYMLQRNKMLQNEEKFLSKYMIEEYKKGWMDELLIKWIQQKCQSSLLSLSSQGPSIVSTKGEKKKKRQSKQQWKCNGLFAVCVETWELELHLVISKLKVADKNNNLKELHDLFPVCEKTLLCLASTLFQSEQISRCLKRGGNLYRCGVISVLLSCGSFLDNTQVVTVEDDHKQVSFRRVIREFPYLLDLSHNHSLTIVLVIFCLIKLNRLFEAFLLLQTCEYKGRVQDALGVLSNKEFELPSYLDIVATIPWFYEPVLLCALQHKFRENEIVSEELTNYLESCQMGRSWNSKKRQYLIATFYTLPHFFYIKDKRQYNLFISVTNSLKYVVIFRFFKKQRI</sequence>
<comment type="caution">
    <text evidence="1">The sequence shown here is derived from an EMBL/GenBank/DDBJ whole genome shotgun (WGS) entry which is preliminary data.</text>
</comment>
<name>X6NHH4_RETFI</name>
<gene>
    <name evidence="1" type="ORF">RFI_12353</name>
</gene>
<evidence type="ECO:0000313" key="1">
    <source>
        <dbReference type="EMBL" id="ETO24802.1"/>
    </source>
</evidence>
<dbReference type="AlphaFoldDB" id="X6NHH4"/>
<evidence type="ECO:0000313" key="2">
    <source>
        <dbReference type="Proteomes" id="UP000023152"/>
    </source>
</evidence>
<keyword evidence="2" id="KW-1185">Reference proteome</keyword>
<dbReference type="Proteomes" id="UP000023152">
    <property type="component" value="Unassembled WGS sequence"/>
</dbReference>